<feature type="domain" description="RNA polymerase sigma-70 region 4" evidence="7">
    <location>
        <begin position="197"/>
        <end position="246"/>
    </location>
</feature>
<evidence type="ECO:0000256" key="1">
    <source>
        <dbReference type="ARBA" id="ARBA00023015"/>
    </source>
</evidence>
<dbReference type="GO" id="GO:0003677">
    <property type="term" value="F:DNA binding"/>
    <property type="evidence" value="ECO:0007669"/>
    <property type="project" value="UniProtKB-KW"/>
</dbReference>
<dbReference type="Pfam" id="PF04542">
    <property type="entry name" value="Sigma70_r2"/>
    <property type="match status" value="1"/>
</dbReference>
<reference evidence="8" key="1">
    <citation type="submission" date="2020-10" db="EMBL/GenBank/DDBJ databases">
        <authorList>
            <person name="Gilroy R."/>
        </authorList>
    </citation>
    <scope>NUCLEOTIDE SEQUENCE</scope>
    <source>
        <strain evidence="8">ChiHcec3-11533</strain>
    </source>
</reference>
<feature type="domain" description="RNA polymerase sigma-70 region 2" evidence="6">
    <location>
        <begin position="33"/>
        <end position="100"/>
    </location>
</feature>
<keyword evidence="2" id="KW-0731">Sigma factor</keyword>
<evidence type="ECO:0000259" key="5">
    <source>
        <dbReference type="Pfam" id="PF04539"/>
    </source>
</evidence>
<dbReference type="GO" id="GO:0006352">
    <property type="term" value="P:DNA-templated transcription initiation"/>
    <property type="evidence" value="ECO:0007669"/>
    <property type="project" value="InterPro"/>
</dbReference>
<evidence type="ECO:0000313" key="9">
    <source>
        <dbReference type="Proteomes" id="UP000824072"/>
    </source>
</evidence>
<evidence type="ECO:0000313" key="8">
    <source>
        <dbReference type="EMBL" id="HIU34419.1"/>
    </source>
</evidence>
<comment type="caution">
    <text evidence="8">The sequence shown here is derived from an EMBL/GenBank/DDBJ whole genome shotgun (WGS) entry which is preliminary data.</text>
</comment>
<keyword evidence="1" id="KW-0805">Transcription regulation</keyword>
<evidence type="ECO:0000259" key="7">
    <source>
        <dbReference type="Pfam" id="PF04545"/>
    </source>
</evidence>
<dbReference type="Pfam" id="PF04539">
    <property type="entry name" value="Sigma70_r3"/>
    <property type="match status" value="1"/>
</dbReference>
<dbReference type="Gene3D" id="1.10.10.10">
    <property type="entry name" value="Winged helix-like DNA-binding domain superfamily/Winged helix DNA-binding domain"/>
    <property type="match status" value="2"/>
</dbReference>
<dbReference type="NCBIfam" id="TIGR02937">
    <property type="entry name" value="sigma70-ECF"/>
    <property type="match status" value="1"/>
</dbReference>
<dbReference type="Pfam" id="PF04545">
    <property type="entry name" value="Sigma70_r4"/>
    <property type="match status" value="1"/>
</dbReference>
<dbReference type="InterPro" id="IPR007630">
    <property type="entry name" value="RNA_pol_sigma70_r4"/>
</dbReference>
<dbReference type="InterPro" id="IPR007627">
    <property type="entry name" value="RNA_pol_sigma70_r2"/>
</dbReference>
<dbReference type="InterPro" id="IPR007624">
    <property type="entry name" value="RNA_pol_sigma70_r3"/>
</dbReference>
<protein>
    <submittedName>
        <fullName evidence="8">Sigma-70 family RNA polymerase sigma factor</fullName>
    </submittedName>
</protein>
<organism evidence="8 9">
    <name type="scientific">Candidatus Pullichristensenella excrementigallinarum</name>
    <dbReference type="NCBI Taxonomy" id="2840907"/>
    <lineage>
        <taxon>Bacteria</taxon>
        <taxon>Bacillati</taxon>
        <taxon>Bacillota</taxon>
        <taxon>Clostridia</taxon>
        <taxon>Candidatus Pullichristensenella</taxon>
    </lineage>
</organism>
<dbReference type="EMBL" id="DVMU01000174">
    <property type="protein sequence ID" value="HIU34419.1"/>
    <property type="molecule type" value="Genomic_DNA"/>
</dbReference>
<sequence length="252" mass="28789">MRNVAKRPPFDAEALLREYEKTRNPVLRDQIVEAYLYIAAIIARRFSGRGVDYDDLYQVASLALFKALERYDPDRGVKFVSFVTPTMVGEVKNYFRDRSRLIRLPRRGGELLKDLEAAREELGFALRRQPTADELADRLGVSVEDVLEALEMRGAAAPVSLDTLPSEDDESAPLSAYLGVEEGGYGEFERSDELERAMEQLDQRQKEIIRLRFFENRGQREVAEKIGISQMTVSRAERKALEILRQLLSKGE</sequence>
<dbReference type="InterPro" id="IPR000943">
    <property type="entry name" value="RNA_pol_sigma70"/>
</dbReference>
<dbReference type="CDD" id="cd06171">
    <property type="entry name" value="Sigma70_r4"/>
    <property type="match status" value="1"/>
</dbReference>
<dbReference type="SUPFAM" id="SSF88946">
    <property type="entry name" value="Sigma2 domain of RNA polymerase sigma factors"/>
    <property type="match status" value="1"/>
</dbReference>
<dbReference type="GO" id="GO:0016987">
    <property type="term" value="F:sigma factor activity"/>
    <property type="evidence" value="ECO:0007669"/>
    <property type="project" value="UniProtKB-KW"/>
</dbReference>
<keyword evidence="4" id="KW-0804">Transcription</keyword>
<name>A0A9D1LC92_9FIRM</name>
<keyword evidence="3" id="KW-0238">DNA-binding</keyword>
<reference evidence="8" key="2">
    <citation type="journal article" date="2021" name="PeerJ">
        <title>Extensive microbial diversity within the chicken gut microbiome revealed by metagenomics and culture.</title>
        <authorList>
            <person name="Gilroy R."/>
            <person name="Ravi A."/>
            <person name="Getino M."/>
            <person name="Pursley I."/>
            <person name="Horton D.L."/>
            <person name="Alikhan N.F."/>
            <person name="Baker D."/>
            <person name="Gharbi K."/>
            <person name="Hall N."/>
            <person name="Watson M."/>
            <person name="Adriaenssens E.M."/>
            <person name="Foster-Nyarko E."/>
            <person name="Jarju S."/>
            <person name="Secka A."/>
            <person name="Antonio M."/>
            <person name="Oren A."/>
            <person name="Chaudhuri R.R."/>
            <person name="La Ragione R."/>
            <person name="Hildebrand F."/>
            <person name="Pallen M.J."/>
        </authorList>
    </citation>
    <scope>NUCLEOTIDE SEQUENCE</scope>
    <source>
        <strain evidence="8">ChiHcec3-11533</strain>
    </source>
</reference>
<dbReference type="AlphaFoldDB" id="A0A9D1LC92"/>
<evidence type="ECO:0000259" key="6">
    <source>
        <dbReference type="Pfam" id="PF04542"/>
    </source>
</evidence>
<evidence type="ECO:0000256" key="2">
    <source>
        <dbReference type="ARBA" id="ARBA00023082"/>
    </source>
</evidence>
<dbReference type="PRINTS" id="PR00046">
    <property type="entry name" value="SIGMA70FCT"/>
</dbReference>
<feature type="domain" description="RNA polymerase sigma-70 region 3" evidence="5">
    <location>
        <begin position="110"/>
        <end position="172"/>
    </location>
</feature>
<accession>A0A9D1LC92</accession>
<dbReference type="Gene3D" id="1.20.120.1810">
    <property type="match status" value="1"/>
</dbReference>
<dbReference type="PANTHER" id="PTHR30385:SF4">
    <property type="entry name" value="RNA POLYMERASE SIGMA-E FACTOR"/>
    <property type="match status" value="1"/>
</dbReference>
<dbReference type="PANTHER" id="PTHR30385">
    <property type="entry name" value="SIGMA FACTOR F FLAGELLAR"/>
    <property type="match status" value="1"/>
</dbReference>
<proteinExistence type="predicted"/>
<evidence type="ECO:0000256" key="3">
    <source>
        <dbReference type="ARBA" id="ARBA00023125"/>
    </source>
</evidence>
<dbReference type="InterPro" id="IPR036388">
    <property type="entry name" value="WH-like_DNA-bd_sf"/>
</dbReference>
<dbReference type="InterPro" id="IPR014284">
    <property type="entry name" value="RNA_pol_sigma-70_dom"/>
</dbReference>
<dbReference type="Proteomes" id="UP000824072">
    <property type="component" value="Unassembled WGS sequence"/>
</dbReference>
<dbReference type="InterPro" id="IPR013324">
    <property type="entry name" value="RNA_pol_sigma_r3/r4-like"/>
</dbReference>
<dbReference type="InterPro" id="IPR013325">
    <property type="entry name" value="RNA_pol_sigma_r2"/>
</dbReference>
<evidence type="ECO:0000256" key="4">
    <source>
        <dbReference type="ARBA" id="ARBA00023163"/>
    </source>
</evidence>
<gene>
    <name evidence="8" type="ORF">IAB02_07630</name>
</gene>
<dbReference type="SUPFAM" id="SSF88659">
    <property type="entry name" value="Sigma3 and sigma4 domains of RNA polymerase sigma factors"/>
    <property type="match status" value="2"/>
</dbReference>